<dbReference type="EMBL" id="JBHSJJ010000014">
    <property type="protein sequence ID" value="MFC4873965.1"/>
    <property type="molecule type" value="Genomic_DNA"/>
</dbReference>
<dbReference type="InterPro" id="IPR004843">
    <property type="entry name" value="Calcineurin-like_PHP"/>
</dbReference>
<dbReference type="InterPro" id="IPR029052">
    <property type="entry name" value="Metallo-depent_PP-like"/>
</dbReference>
<evidence type="ECO:0000256" key="1">
    <source>
        <dbReference type="SAM" id="Phobius"/>
    </source>
</evidence>
<dbReference type="Gene3D" id="3.60.21.10">
    <property type="match status" value="1"/>
</dbReference>
<feature type="transmembrane region" description="Helical" evidence="1">
    <location>
        <begin position="433"/>
        <end position="454"/>
    </location>
</feature>
<comment type="caution">
    <text evidence="3">The sequence shown here is derived from an EMBL/GenBank/DDBJ whole genome shotgun (WGS) entry which is preliminary data.</text>
</comment>
<feature type="transmembrane region" description="Helical" evidence="1">
    <location>
        <begin position="339"/>
        <end position="361"/>
    </location>
</feature>
<keyword evidence="1" id="KW-0812">Transmembrane</keyword>
<protein>
    <submittedName>
        <fullName evidence="3">Metallophosphoesterase</fullName>
    </submittedName>
</protein>
<dbReference type="PANTHER" id="PTHR34211">
    <property type="entry name" value="CALCINEURIN-LIKE METALLO-PHOSPHOESTERASE SUPERFAMILY PROTEIN"/>
    <property type="match status" value="1"/>
</dbReference>
<sequence>MKFEKKPMVNWYDPKQLAFTGVKTVLSSLFGNFADRREMQAALDQETLPFDYSHKEEIWVDYISDLGDGFNPTYTLAHLLAKDQLEIEGKPLKRGDILVMGGDQIYPTPEMDEYENRLRGPYNAAFPKNEEDKGRPDVYAIPGNHDWYDGLTNFLRLFTQKRSLGNWLTRQTRSYFALKLPHDYWLIGVDIQLNADIDYPQICYFKEIAQNHFTASSKIILCTAEPSWVFRSFDQANTAHERFKFFIDRVLYGKDDEAYEEKNKNIQVTTILTGDLHHYARYEETTKRNRICQLITAGGGGAFLHPTHTLKDEISPIDGHSAKLQQVFPSKATSVRLSFLNLLFPFYSLTMLVLFGILHLFTSWILQTKTFEGGTFMEKLGSIELFNGGFQPFLAVIAEGTAHNPGAVFLNIMLLIGIVMFTDVKCGKKKWNYLAGGIHGLLHLANFYLLIWWFSRINLHHLELPVNNVQQVLLFSAEMVIIGGIISAVIFGIYLTFSVLVLKNHITEAASSYRWEGYKNFLRLHLTKDALTIYPIGVDQIVTDWKNVGTEENPRFEGGPVDYSLIEKPIIIKNEKTV</sequence>
<feature type="domain" description="Calcineurin-like phosphoesterase" evidence="2">
    <location>
        <begin position="62"/>
        <end position="168"/>
    </location>
</feature>
<dbReference type="PANTHER" id="PTHR34211:SF3">
    <property type="entry name" value="CALCINEURIN-LIKE METALLO-PHOSPHOESTERASE SUPERFAMILY PROTEIN"/>
    <property type="match status" value="1"/>
</dbReference>
<keyword evidence="4" id="KW-1185">Reference proteome</keyword>
<feature type="transmembrane region" description="Helical" evidence="1">
    <location>
        <begin position="402"/>
        <end position="421"/>
    </location>
</feature>
<dbReference type="Pfam" id="PF00149">
    <property type="entry name" value="Metallophos"/>
    <property type="match status" value="1"/>
</dbReference>
<organism evidence="3 4">
    <name type="scientific">Negadavirga shengliensis</name>
    <dbReference type="NCBI Taxonomy" id="1389218"/>
    <lineage>
        <taxon>Bacteria</taxon>
        <taxon>Pseudomonadati</taxon>
        <taxon>Bacteroidota</taxon>
        <taxon>Cytophagia</taxon>
        <taxon>Cytophagales</taxon>
        <taxon>Cyclobacteriaceae</taxon>
        <taxon>Negadavirga</taxon>
    </lineage>
</organism>
<feature type="transmembrane region" description="Helical" evidence="1">
    <location>
        <begin position="474"/>
        <end position="502"/>
    </location>
</feature>
<gene>
    <name evidence="3" type="ORF">ACFPFU_19830</name>
</gene>
<name>A0ABV9T757_9BACT</name>
<dbReference type="SUPFAM" id="SSF56300">
    <property type="entry name" value="Metallo-dependent phosphatases"/>
    <property type="match status" value="1"/>
</dbReference>
<reference evidence="4" key="1">
    <citation type="journal article" date="2019" name="Int. J. Syst. Evol. Microbiol.">
        <title>The Global Catalogue of Microorganisms (GCM) 10K type strain sequencing project: providing services to taxonomists for standard genome sequencing and annotation.</title>
        <authorList>
            <consortium name="The Broad Institute Genomics Platform"/>
            <consortium name="The Broad Institute Genome Sequencing Center for Infectious Disease"/>
            <person name="Wu L."/>
            <person name="Ma J."/>
        </authorList>
    </citation>
    <scope>NUCLEOTIDE SEQUENCE [LARGE SCALE GENOMIC DNA]</scope>
    <source>
        <strain evidence="4">CGMCC 4.7466</strain>
    </source>
</reference>
<keyword evidence="1" id="KW-0472">Membrane</keyword>
<evidence type="ECO:0000313" key="4">
    <source>
        <dbReference type="Proteomes" id="UP001595818"/>
    </source>
</evidence>
<evidence type="ECO:0000259" key="2">
    <source>
        <dbReference type="Pfam" id="PF00149"/>
    </source>
</evidence>
<dbReference type="Proteomes" id="UP001595818">
    <property type="component" value="Unassembled WGS sequence"/>
</dbReference>
<accession>A0ABV9T757</accession>
<dbReference type="RefSeq" id="WP_377067352.1">
    <property type="nucleotide sequence ID" value="NZ_JBHSJJ010000014.1"/>
</dbReference>
<evidence type="ECO:0000313" key="3">
    <source>
        <dbReference type="EMBL" id="MFC4873965.1"/>
    </source>
</evidence>
<proteinExistence type="predicted"/>
<keyword evidence="1" id="KW-1133">Transmembrane helix</keyword>